<name>A0A4T0FTC0_WALIC</name>
<dbReference type="EMBL" id="SPOF01000016">
    <property type="protein sequence ID" value="TIB13047.1"/>
    <property type="molecule type" value="Genomic_DNA"/>
</dbReference>
<keyword evidence="4" id="KW-0496">Mitochondrion</keyword>
<dbReference type="PANTHER" id="PTHR13362">
    <property type="entry name" value="MITOCHONDRIAL RIBOSOMAL PROTEIN S33"/>
    <property type="match status" value="1"/>
</dbReference>
<evidence type="ECO:0000256" key="1">
    <source>
        <dbReference type="ARBA" id="ARBA00004173"/>
    </source>
</evidence>
<dbReference type="Proteomes" id="UP000310689">
    <property type="component" value="Unassembled WGS sequence"/>
</dbReference>
<gene>
    <name evidence="9" type="ORF">E3P86_02536</name>
    <name evidence="8" type="ORF">E3P90_01853</name>
</gene>
<dbReference type="Proteomes" id="UP000306954">
    <property type="component" value="Unassembled WGS sequence"/>
</dbReference>
<organism evidence="9 11">
    <name type="scientific">Wallemia ichthyophaga</name>
    <dbReference type="NCBI Taxonomy" id="245174"/>
    <lineage>
        <taxon>Eukaryota</taxon>
        <taxon>Fungi</taxon>
        <taxon>Dikarya</taxon>
        <taxon>Basidiomycota</taxon>
        <taxon>Wallemiomycotina</taxon>
        <taxon>Wallemiomycetes</taxon>
        <taxon>Wallemiales</taxon>
        <taxon>Wallemiaceae</taxon>
        <taxon>Wallemia</taxon>
    </lineage>
</organism>
<comment type="similarity">
    <text evidence="2">Belongs to the mitochondrion-specific ribosomal protein mS33 family.</text>
</comment>
<dbReference type="GO" id="GO:0005739">
    <property type="term" value="C:mitochondrion"/>
    <property type="evidence" value="ECO:0007669"/>
    <property type="project" value="UniProtKB-SubCell"/>
</dbReference>
<dbReference type="GO" id="GO:1990904">
    <property type="term" value="C:ribonucleoprotein complex"/>
    <property type="evidence" value="ECO:0007669"/>
    <property type="project" value="UniProtKB-KW"/>
</dbReference>
<sequence>MSGLRLLIEKRSTIFNQNLNPLNIRNGFKYLNKRLIGPKALEYYPPAIDIRLFKQLNNLPSTFVTNKEKQRLLDVDARKRRGKSPPKKGQGRRSSMKKK</sequence>
<evidence type="ECO:0000256" key="5">
    <source>
        <dbReference type="ARBA" id="ARBA00023274"/>
    </source>
</evidence>
<dbReference type="Pfam" id="PF08293">
    <property type="entry name" value="MRP-S33"/>
    <property type="match status" value="1"/>
</dbReference>
<evidence type="ECO:0000256" key="2">
    <source>
        <dbReference type="ARBA" id="ARBA00008970"/>
    </source>
</evidence>
<dbReference type="GO" id="GO:0005840">
    <property type="term" value="C:ribosome"/>
    <property type="evidence" value="ECO:0007669"/>
    <property type="project" value="UniProtKB-KW"/>
</dbReference>
<proteinExistence type="inferred from homology"/>
<evidence type="ECO:0000256" key="6">
    <source>
        <dbReference type="ARBA" id="ARBA00035132"/>
    </source>
</evidence>
<evidence type="ECO:0000256" key="7">
    <source>
        <dbReference type="SAM" id="MobiDB-lite"/>
    </source>
</evidence>
<dbReference type="OMA" id="MKAQCQV"/>
<evidence type="ECO:0000313" key="8">
    <source>
        <dbReference type="EMBL" id="TIB13047.1"/>
    </source>
</evidence>
<evidence type="ECO:0000313" key="9">
    <source>
        <dbReference type="EMBL" id="TIB36327.1"/>
    </source>
</evidence>
<protein>
    <recommendedName>
        <fullName evidence="6">Small ribosomal subunit protein mS33</fullName>
    </recommendedName>
</protein>
<dbReference type="InterPro" id="IPR013219">
    <property type="entry name" value="Ribosomal_mS33"/>
</dbReference>
<reference evidence="10 11" key="1">
    <citation type="submission" date="2019-03" db="EMBL/GenBank/DDBJ databases">
        <title>Sequencing 23 genomes of Wallemia ichthyophaga.</title>
        <authorList>
            <person name="Gostincar C."/>
        </authorList>
    </citation>
    <scope>NUCLEOTIDE SEQUENCE [LARGE SCALE GENOMIC DNA]</scope>
    <source>
        <strain evidence="9 11">EXF-6200</strain>
        <strain evidence="8 10">EXF-8621</strain>
    </source>
</reference>
<evidence type="ECO:0000256" key="4">
    <source>
        <dbReference type="ARBA" id="ARBA00023128"/>
    </source>
</evidence>
<comment type="caution">
    <text evidence="9">The sequence shown here is derived from an EMBL/GenBank/DDBJ whole genome shotgun (WGS) entry which is preliminary data.</text>
</comment>
<evidence type="ECO:0000313" key="10">
    <source>
        <dbReference type="Proteomes" id="UP000306954"/>
    </source>
</evidence>
<dbReference type="AlphaFoldDB" id="A0A4T0FTC0"/>
<feature type="region of interest" description="Disordered" evidence="7">
    <location>
        <begin position="70"/>
        <end position="99"/>
    </location>
</feature>
<comment type="subcellular location">
    <subcellularLocation>
        <location evidence="1">Mitochondrion</location>
    </subcellularLocation>
</comment>
<dbReference type="OrthoDB" id="2257454at2759"/>
<feature type="compositionally biased region" description="Basic residues" evidence="7">
    <location>
        <begin position="78"/>
        <end position="99"/>
    </location>
</feature>
<dbReference type="EMBL" id="SPOI01000132">
    <property type="protein sequence ID" value="TIB36327.1"/>
    <property type="molecule type" value="Genomic_DNA"/>
</dbReference>
<evidence type="ECO:0000256" key="3">
    <source>
        <dbReference type="ARBA" id="ARBA00022980"/>
    </source>
</evidence>
<evidence type="ECO:0000313" key="11">
    <source>
        <dbReference type="Proteomes" id="UP000310689"/>
    </source>
</evidence>
<keyword evidence="5" id="KW-0687">Ribonucleoprotein</keyword>
<dbReference type="PANTHER" id="PTHR13362:SF2">
    <property type="entry name" value="SMALL RIBOSOMAL SUBUNIT PROTEIN MS33"/>
    <property type="match status" value="1"/>
</dbReference>
<accession>A0A4T0FTC0</accession>
<keyword evidence="3" id="KW-0689">Ribosomal protein</keyword>